<dbReference type="EMBL" id="JNAD02000010">
    <property type="protein sequence ID" value="RKM93652.1"/>
    <property type="molecule type" value="Genomic_DNA"/>
</dbReference>
<dbReference type="CDD" id="cd02440">
    <property type="entry name" value="AdoMet_MTases"/>
    <property type="match status" value="1"/>
</dbReference>
<organism evidence="2 3">
    <name type="scientific">Streptomyces xinghaiensis</name>
    <dbReference type="NCBI Taxonomy" id="1038928"/>
    <lineage>
        <taxon>Bacteria</taxon>
        <taxon>Bacillati</taxon>
        <taxon>Actinomycetota</taxon>
        <taxon>Actinomycetes</taxon>
        <taxon>Kitasatosporales</taxon>
        <taxon>Streptomycetaceae</taxon>
        <taxon>Streptomyces</taxon>
    </lineage>
</organism>
<evidence type="ECO:0000256" key="1">
    <source>
        <dbReference type="SAM" id="MobiDB-lite"/>
    </source>
</evidence>
<dbReference type="GO" id="GO:0008168">
    <property type="term" value="F:methyltransferase activity"/>
    <property type="evidence" value="ECO:0007669"/>
    <property type="project" value="UniProtKB-KW"/>
</dbReference>
<dbReference type="InterPro" id="IPR006764">
    <property type="entry name" value="SAM_dep_MeTrfase_SAV2177_type"/>
</dbReference>
<sequence>MADAEEWMRTRSRPPVELHTDRPHAARVYDVLLGGKTNYPEDRKAAEQLLETMPMAGLVAHQNRAFMHRAVRYLAREAGVRQFLDIGTGIPTSPNLHEVVQDTDPACRVVYTDNDPIVLAHSRALHESTPEGRTAYIEADLCDPDGILEHPRLRATLDFGQPVAVTLVAVLHWLPEQADPYSIVARLLRDLPPGSHLVLSHATNDFEPAMLKQVSDNFKAKGSNVTPRSRSEVLRFFDGLDLVEPGLQVVQRWRPDPVDVGAETLSDTDIPLYVGVARKP</sequence>
<evidence type="ECO:0000313" key="2">
    <source>
        <dbReference type="EMBL" id="RKM93652.1"/>
    </source>
</evidence>
<dbReference type="InterPro" id="IPR029063">
    <property type="entry name" value="SAM-dependent_MTases_sf"/>
</dbReference>
<keyword evidence="2" id="KW-0489">Methyltransferase</keyword>
<protein>
    <submittedName>
        <fullName evidence="2">SAM-dependent methyltransferase</fullName>
    </submittedName>
</protein>
<dbReference type="Pfam" id="PF04672">
    <property type="entry name" value="Methyltransf_19"/>
    <property type="match status" value="1"/>
</dbReference>
<dbReference type="PIRSF" id="PIRSF017393">
    <property type="entry name" value="MTase_SAV2177"/>
    <property type="match status" value="1"/>
</dbReference>
<accession>A0A3R7IQ17</accession>
<feature type="region of interest" description="Disordered" evidence="1">
    <location>
        <begin position="1"/>
        <end position="20"/>
    </location>
</feature>
<dbReference type="GO" id="GO:0032259">
    <property type="term" value="P:methylation"/>
    <property type="evidence" value="ECO:0007669"/>
    <property type="project" value="UniProtKB-KW"/>
</dbReference>
<name>A0A3R7IQ17_9ACTN</name>
<gene>
    <name evidence="2" type="ORF">SFRA_021010</name>
</gene>
<dbReference type="RefSeq" id="WP_043462593.1">
    <property type="nucleotide sequence ID" value="NZ_CP134822.1"/>
</dbReference>
<proteinExistence type="predicted"/>
<comment type="caution">
    <text evidence="2">The sequence shown here is derived from an EMBL/GenBank/DDBJ whole genome shotgun (WGS) entry which is preliminary data.</text>
</comment>
<keyword evidence="3" id="KW-1185">Reference proteome</keyword>
<dbReference type="OrthoDB" id="4134439at2"/>
<dbReference type="SUPFAM" id="SSF53335">
    <property type="entry name" value="S-adenosyl-L-methionine-dependent methyltransferases"/>
    <property type="match status" value="1"/>
</dbReference>
<dbReference type="Gene3D" id="3.40.50.150">
    <property type="entry name" value="Vaccinia Virus protein VP39"/>
    <property type="match status" value="1"/>
</dbReference>
<keyword evidence="2" id="KW-0808">Transferase</keyword>
<dbReference type="Proteomes" id="UP000028058">
    <property type="component" value="Unassembled WGS sequence"/>
</dbReference>
<evidence type="ECO:0000313" key="3">
    <source>
        <dbReference type="Proteomes" id="UP000028058"/>
    </source>
</evidence>
<reference evidence="2 3" key="1">
    <citation type="journal article" date="2014" name="Genome Announc.">
        <title>Draft Genome Sequence of Streptomyces fradiae ATCC 19609, a Strain Highly Sensitive to Antibiotics.</title>
        <authorList>
            <person name="Bekker O.B."/>
            <person name="Klimina K.M."/>
            <person name="Vatlin A.A."/>
            <person name="Zakharevich N.V."/>
            <person name="Kasianov A.S."/>
            <person name="Danilenko V.N."/>
        </authorList>
    </citation>
    <scope>NUCLEOTIDE SEQUENCE [LARGE SCALE GENOMIC DNA]</scope>
    <source>
        <strain evidence="2 3">ATCC 19609</strain>
    </source>
</reference>
<dbReference type="AlphaFoldDB" id="A0A3R7IQ17"/>